<sequence>MYLSRAQAFMTTIVLFIILPILILLGLYLGGKNTIIDNLIYVFFAANFIFILFRAAYWEFTNYYLRYAYVLIFLVIAIRNLFFIDRSLQSMSDWNVGIDVVVLIVSFILLYLNIAIIRASKKPSKHINLSFPFKNGRYIVTDGGDGNISSLLNYHSKAQVHKSGKSNTSMRFATDIAKMNKIGCTVTSVLTKENKDYEIFHEEVYSPCEANVINVVDEIEDNIPFSRKYPYNVGNCVTLKLDHYYIVMGHLAKGTIAVKPGDRVKPGQLLGIIGNAGLTPRPHLHMQVSECEDGQYWQGESIPIVFNNSYYPVKNKVIKV</sequence>
<dbReference type="Proteomes" id="UP000659344">
    <property type="component" value="Unassembled WGS sequence"/>
</dbReference>
<evidence type="ECO:0000256" key="1">
    <source>
        <dbReference type="SAM" id="Phobius"/>
    </source>
</evidence>
<keyword evidence="1" id="KW-0812">Transmembrane</keyword>
<keyword evidence="4" id="KW-1185">Reference proteome</keyword>
<keyword evidence="1" id="KW-0472">Membrane</keyword>
<evidence type="ECO:0000259" key="2">
    <source>
        <dbReference type="Pfam" id="PF01551"/>
    </source>
</evidence>
<protein>
    <recommendedName>
        <fullName evidence="2">M23ase beta-sheet core domain-containing protein</fullName>
    </recommendedName>
</protein>
<keyword evidence="1" id="KW-1133">Transmembrane helix</keyword>
<dbReference type="CDD" id="cd12797">
    <property type="entry name" value="M23_peptidase"/>
    <property type="match status" value="1"/>
</dbReference>
<accession>A0ABQ1Y2A5</accession>
<feature type="transmembrane region" description="Helical" evidence="1">
    <location>
        <begin position="6"/>
        <end position="27"/>
    </location>
</feature>
<dbReference type="InterPro" id="IPR016047">
    <property type="entry name" value="M23ase_b-sheet_dom"/>
</dbReference>
<evidence type="ECO:0000313" key="4">
    <source>
        <dbReference type="Proteomes" id="UP000659344"/>
    </source>
</evidence>
<dbReference type="PANTHER" id="PTHR21666">
    <property type="entry name" value="PEPTIDASE-RELATED"/>
    <property type="match status" value="1"/>
</dbReference>
<dbReference type="InterPro" id="IPR050570">
    <property type="entry name" value="Cell_wall_metabolism_enzyme"/>
</dbReference>
<feature type="transmembrane region" description="Helical" evidence="1">
    <location>
        <begin position="96"/>
        <end position="117"/>
    </location>
</feature>
<dbReference type="SUPFAM" id="SSF51261">
    <property type="entry name" value="Duplicated hybrid motif"/>
    <property type="match status" value="1"/>
</dbReference>
<comment type="caution">
    <text evidence="3">The sequence shown here is derived from an EMBL/GenBank/DDBJ whole genome shotgun (WGS) entry which is preliminary data.</text>
</comment>
<feature type="transmembrane region" description="Helical" evidence="1">
    <location>
        <begin position="64"/>
        <end position="84"/>
    </location>
</feature>
<reference evidence="4" key="1">
    <citation type="journal article" date="2019" name="Int. J. Syst. Evol. Microbiol.">
        <title>The Global Catalogue of Microorganisms (GCM) 10K type strain sequencing project: providing services to taxonomists for standard genome sequencing and annotation.</title>
        <authorList>
            <consortium name="The Broad Institute Genomics Platform"/>
            <consortium name="The Broad Institute Genome Sequencing Center for Infectious Disease"/>
            <person name="Wu L."/>
            <person name="Ma J."/>
        </authorList>
    </citation>
    <scope>NUCLEOTIDE SEQUENCE [LARGE SCALE GENOMIC DNA]</scope>
    <source>
        <strain evidence="4">CGMCC 1.12769</strain>
    </source>
</reference>
<evidence type="ECO:0000313" key="3">
    <source>
        <dbReference type="EMBL" id="GGH10312.1"/>
    </source>
</evidence>
<dbReference type="PANTHER" id="PTHR21666:SF270">
    <property type="entry name" value="MUREIN HYDROLASE ACTIVATOR ENVC"/>
    <property type="match status" value="1"/>
</dbReference>
<gene>
    <name evidence="3" type="ORF">GCM10008013_01730</name>
</gene>
<proteinExistence type="predicted"/>
<organism evidence="3 4">
    <name type="scientific">Paenibacillus segetis</name>
    <dbReference type="NCBI Taxonomy" id="1325360"/>
    <lineage>
        <taxon>Bacteria</taxon>
        <taxon>Bacillati</taxon>
        <taxon>Bacillota</taxon>
        <taxon>Bacilli</taxon>
        <taxon>Bacillales</taxon>
        <taxon>Paenibacillaceae</taxon>
        <taxon>Paenibacillus</taxon>
    </lineage>
</organism>
<dbReference type="Pfam" id="PF01551">
    <property type="entry name" value="Peptidase_M23"/>
    <property type="match status" value="1"/>
</dbReference>
<dbReference type="Gene3D" id="2.70.70.10">
    <property type="entry name" value="Glucose Permease (Domain IIA)"/>
    <property type="match status" value="1"/>
</dbReference>
<dbReference type="EMBL" id="BMFT01000001">
    <property type="protein sequence ID" value="GGH10312.1"/>
    <property type="molecule type" value="Genomic_DNA"/>
</dbReference>
<dbReference type="RefSeq" id="WP_188534910.1">
    <property type="nucleotide sequence ID" value="NZ_BMFT01000001.1"/>
</dbReference>
<feature type="domain" description="M23ase beta-sheet core" evidence="2">
    <location>
        <begin position="225"/>
        <end position="290"/>
    </location>
</feature>
<feature type="transmembrane region" description="Helical" evidence="1">
    <location>
        <begin position="39"/>
        <end position="58"/>
    </location>
</feature>
<name>A0ABQ1Y2A5_9BACL</name>
<dbReference type="InterPro" id="IPR011055">
    <property type="entry name" value="Dup_hybrid_motif"/>
</dbReference>